<evidence type="ECO:0000313" key="6">
    <source>
        <dbReference type="Proteomes" id="UP001172738"/>
    </source>
</evidence>
<evidence type="ECO:0000256" key="1">
    <source>
        <dbReference type="ARBA" id="ARBA00006814"/>
    </source>
</evidence>
<keyword evidence="3" id="KW-0064">Aspartyl protease</keyword>
<dbReference type="GO" id="GO:0008233">
    <property type="term" value="F:peptidase activity"/>
    <property type="evidence" value="ECO:0007669"/>
    <property type="project" value="UniProtKB-KW"/>
</dbReference>
<dbReference type="SUPFAM" id="SSF53163">
    <property type="entry name" value="HybD-like"/>
    <property type="match status" value="1"/>
</dbReference>
<protein>
    <submittedName>
        <fullName evidence="5">Hydrogenase maturation protease</fullName>
    </submittedName>
</protein>
<dbReference type="RefSeq" id="WP_301129070.1">
    <property type="nucleotide sequence ID" value="NZ_JAUHPV010000006.1"/>
</dbReference>
<dbReference type="NCBIfam" id="TIGR00072">
    <property type="entry name" value="hydrog_prot"/>
    <property type="match status" value="1"/>
</dbReference>
<evidence type="ECO:0000256" key="2">
    <source>
        <dbReference type="ARBA" id="ARBA00022670"/>
    </source>
</evidence>
<proteinExistence type="inferred from homology"/>
<evidence type="ECO:0000313" key="5">
    <source>
        <dbReference type="EMBL" id="MDN4473483.1"/>
    </source>
</evidence>
<dbReference type="GO" id="GO:0006508">
    <property type="term" value="P:proteolysis"/>
    <property type="evidence" value="ECO:0007669"/>
    <property type="project" value="UniProtKB-KW"/>
</dbReference>
<comment type="caution">
    <text evidence="5">The sequence shown here is derived from an EMBL/GenBank/DDBJ whole genome shotgun (WGS) entry which is preliminary data.</text>
</comment>
<dbReference type="Proteomes" id="UP001172738">
    <property type="component" value="Unassembled WGS sequence"/>
</dbReference>
<reference evidence="5" key="1">
    <citation type="submission" date="2023-06" db="EMBL/GenBank/DDBJ databases">
        <title>SYSU T00b26.</title>
        <authorList>
            <person name="Gao L."/>
            <person name="Fang B.-Z."/>
            <person name="Li W.-J."/>
        </authorList>
    </citation>
    <scope>NUCLEOTIDE SEQUENCE</scope>
    <source>
        <strain evidence="5">SYSU T00b26</strain>
    </source>
</reference>
<evidence type="ECO:0000256" key="3">
    <source>
        <dbReference type="ARBA" id="ARBA00022750"/>
    </source>
</evidence>
<keyword evidence="6" id="KW-1185">Reference proteome</keyword>
<sequence>MNAAREASLVIGLGQPDRGDDAVGPVVAARLRDLVGDSVVVLTREDPTALVQTWDGYRVAVVIDSVLTGAEPGTLTIRQAGAAAEPLPTHAFTAAGRGGSHAFGVAGAVELSRTLGTLPEQLAIVGVEAASFDHGPMTDPVIAAIDDAVATVVATLARGISALTESEAGSCA</sequence>
<organism evidence="5 6">
    <name type="scientific">Demequina zhanjiangensis</name>
    <dbReference type="NCBI Taxonomy" id="3051659"/>
    <lineage>
        <taxon>Bacteria</taxon>
        <taxon>Bacillati</taxon>
        <taxon>Actinomycetota</taxon>
        <taxon>Actinomycetes</taxon>
        <taxon>Micrococcales</taxon>
        <taxon>Demequinaceae</taxon>
        <taxon>Demequina</taxon>
    </lineage>
</organism>
<dbReference type="InterPro" id="IPR023430">
    <property type="entry name" value="Pept_HybD-like_dom_sf"/>
</dbReference>
<dbReference type="PANTHER" id="PTHR30302">
    <property type="entry name" value="HYDROGENASE 1 MATURATION PROTEASE"/>
    <property type="match status" value="1"/>
</dbReference>
<dbReference type="PANTHER" id="PTHR30302:SF1">
    <property type="entry name" value="HYDROGENASE 2 MATURATION PROTEASE"/>
    <property type="match status" value="1"/>
</dbReference>
<dbReference type="Gene3D" id="3.40.50.1450">
    <property type="entry name" value="HybD-like"/>
    <property type="match status" value="1"/>
</dbReference>
<keyword evidence="2 5" id="KW-0645">Protease</keyword>
<name>A0ABT8G2W9_9MICO</name>
<evidence type="ECO:0000256" key="4">
    <source>
        <dbReference type="ARBA" id="ARBA00022801"/>
    </source>
</evidence>
<dbReference type="InterPro" id="IPR000671">
    <property type="entry name" value="Peptidase_A31"/>
</dbReference>
<accession>A0ABT8G2W9</accession>
<comment type="similarity">
    <text evidence="1">Belongs to the peptidase A31 family.</text>
</comment>
<dbReference type="CDD" id="cd00518">
    <property type="entry name" value="H2MP"/>
    <property type="match status" value="1"/>
</dbReference>
<keyword evidence="4" id="KW-0378">Hydrolase</keyword>
<gene>
    <name evidence="5" type="ORF">QQX04_10815</name>
</gene>
<dbReference type="EMBL" id="JAUHPV010000006">
    <property type="protein sequence ID" value="MDN4473483.1"/>
    <property type="molecule type" value="Genomic_DNA"/>
</dbReference>
<dbReference type="Pfam" id="PF01750">
    <property type="entry name" value="HycI"/>
    <property type="match status" value="1"/>
</dbReference>